<keyword evidence="3 6" id="KW-0547">Nucleotide-binding</keyword>
<proteinExistence type="inferred from homology"/>
<dbReference type="PROSITE" id="PS51285">
    <property type="entry name" value="AGC_KINASE_CTER"/>
    <property type="match status" value="1"/>
</dbReference>
<feature type="region of interest" description="Disordered" evidence="8">
    <location>
        <begin position="1"/>
        <end position="33"/>
    </location>
</feature>
<keyword evidence="5 6" id="KW-0067">ATP-binding</keyword>
<evidence type="ECO:0000256" key="6">
    <source>
        <dbReference type="PROSITE-ProRule" id="PRU10141"/>
    </source>
</evidence>
<dbReference type="InterPro" id="IPR011009">
    <property type="entry name" value="Kinase-like_dom_sf"/>
</dbReference>
<evidence type="ECO:0000256" key="5">
    <source>
        <dbReference type="ARBA" id="ARBA00022840"/>
    </source>
</evidence>
<feature type="domain" description="Protein kinase" evidence="9">
    <location>
        <begin position="54"/>
        <end position="309"/>
    </location>
</feature>
<dbReference type="SMART" id="SM00133">
    <property type="entry name" value="S_TK_X"/>
    <property type="match status" value="1"/>
</dbReference>
<organism evidence="11 12">
    <name type="scientific">Blattamonas nauphoetae</name>
    <dbReference type="NCBI Taxonomy" id="2049346"/>
    <lineage>
        <taxon>Eukaryota</taxon>
        <taxon>Metamonada</taxon>
        <taxon>Preaxostyla</taxon>
        <taxon>Oxymonadida</taxon>
        <taxon>Blattamonas</taxon>
    </lineage>
</organism>
<dbReference type="Gene3D" id="1.10.510.10">
    <property type="entry name" value="Transferase(Phosphotransferase) domain 1"/>
    <property type="match status" value="1"/>
</dbReference>
<keyword evidence="2 11" id="KW-0808">Transferase</keyword>
<dbReference type="PANTHER" id="PTHR24353">
    <property type="entry name" value="CYCLIC NUCLEOTIDE-DEPENDENT PROTEIN KINASE"/>
    <property type="match status" value="1"/>
</dbReference>
<evidence type="ECO:0000259" key="9">
    <source>
        <dbReference type="PROSITE" id="PS50011"/>
    </source>
</evidence>
<dbReference type="PROSITE" id="PS50011">
    <property type="entry name" value="PROTEIN_KINASE_DOM"/>
    <property type="match status" value="1"/>
</dbReference>
<dbReference type="PANTHER" id="PTHR24353:SF37">
    <property type="entry name" value="CAMP-DEPENDENT PROTEIN KINASE CATALYTIC SUBUNIT PRKX"/>
    <property type="match status" value="1"/>
</dbReference>
<feature type="region of interest" description="Disordered" evidence="8">
    <location>
        <begin position="328"/>
        <end position="372"/>
    </location>
</feature>
<dbReference type="GO" id="GO:0004691">
    <property type="term" value="F:cAMP-dependent protein kinase activity"/>
    <property type="evidence" value="ECO:0007669"/>
    <property type="project" value="UniProtKB-EC"/>
</dbReference>
<feature type="compositionally biased region" description="Low complexity" evidence="8">
    <location>
        <begin position="1"/>
        <end position="23"/>
    </location>
</feature>
<dbReference type="InterPro" id="IPR008271">
    <property type="entry name" value="Ser/Thr_kinase_AS"/>
</dbReference>
<keyword evidence="12" id="KW-1185">Reference proteome</keyword>
<protein>
    <submittedName>
        <fullName evidence="11">cAMP-dependent protein kinase catalytic subunit beta</fullName>
        <ecNumber evidence="11">2.7.11.11</ecNumber>
    </submittedName>
</protein>
<evidence type="ECO:0000256" key="4">
    <source>
        <dbReference type="ARBA" id="ARBA00022777"/>
    </source>
</evidence>
<accession>A0ABQ9XSH9</accession>
<evidence type="ECO:0000256" key="1">
    <source>
        <dbReference type="ARBA" id="ARBA00022527"/>
    </source>
</evidence>
<evidence type="ECO:0000256" key="2">
    <source>
        <dbReference type="ARBA" id="ARBA00022679"/>
    </source>
</evidence>
<keyword evidence="4 11" id="KW-0418">Kinase</keyword>
<dbReference type="EMBL" id="JARBJD010000090">
    <property type="protein sequence ID" value="KAK2953530.1"/>
    <property type="molecule type" value="Genomic_DNA"/>
</dbReference>
<dbReference type="Gene3D" id="3.30.200.20">
    <property type="entry name" value="Phosphorylase Kinase, domain 1"/>
    <property type="match status" value="1"/>
</dbReference>
<feature type="binding site" evidence="6">
    <location>
        <position position="83"/>
    </location>
    <ligand>
        <name>ATP</name>
        <dbReference type="ChEBI" id="CHEBI:30616"/>
    </ligand>
</feature>
<reference evidence="11 12" key="1">
    <citation type="journal article" date="2022" name="bioRxiv">
        <title>Genomics of Preaxostyla Flagellates Illuminates Evolutionary Transitions and the Path Towards Mitochondrial Loss.</title>
        <authorList>
            <person name="Novak L.V.F."/>
            <person name="Treitli S.C."/>
            <person name="Pyrih J."/>
            <person name="Halakuc P."/>
            <person name="Pipaliya S.V."/>
            <person name="Vacek V."/>
            <person name="Brzon O."/>
            <person name="Soukal P."/>
            <person name="Eme L."/>
            <person name="Dacks J.B."/>
            <person name="Karnkowska A."/>
            <person name="Elias M."/>
            <person name="Hampl V."/>
        </authorList>
    </citation>
    <scope>NUCLEOTIDE SEQUENCE [LARGE SCALE GENOMIC DNA]</scope>
    <source>
        <strain evidence="11">NAU3</strain>
        <tissue evidence="11">Gut</tissue>
    </source>
</reference>
<evidence type="ECO:0000313" key="12">
    <source>
        <dbReference type="Proteomes" id="UP001281761"/>
    </source>
</evidence>
<dbReference type="PROSITE" id="PS00107">
    <property type="entry name" value="PROTEIN_KINASE_ATP"/>
    <property type="match status" value="1"/>
</dbReference>
<evidence type="ECO:0000256" key="8">
    <source>
        <dbReference type="SAM" id="MobiDB-lite"/>
    </source>
</evidence>
<dbReference type="SMART" id="SM00220">
    <property type="entry name" value="S_TKc"/>
    <property type="match status" value="1"/>
</dbReference>
<feature type="compositionally biased region" description="Polar residues" evidence="8">
    <location>
        <begin position="24"/>
        <end position="33"/>
    </location>
</feature>
<evidence type="ECO:0000256" key="3">
    <source>
        <dbReference type="ARBA" id="ARBA00022741"/>
    </source>
</evidence>
<dbReference type="SUPFAM" id="SSF56112">
    <property type="entry name" value="Protein kinase-like (PK-like)"/>
    <property type="match status" value="1"/>
</dbReference>
<comment type="caution">
    <text evidence="11">The sequence shown here is derived from an EMBL/GenBank/DDBJ whole genome shotgun (WGS) entry which is preliminary data.</text>
</comment>
<dbReference type="InterPro" id="IPR000961">
    <property type="entry name" value="AGC-kinase_C"/>
</dbReference>
<gene>
    <name evidence="11" type="ORF">BLNAU_11530</name>
</gene>
<comment type="similarity">
    <text evidence="7">Belongs to the protein kinase superfamily.</text>
</comment>
<evidence type="ECO:0000256" key="7">
    <source>
        <dbReference type="RuleBase" id="RU000304"/>
    </source>
</evidence>
<evidence type="ECO:0000259" key="10">
    <source>
        <dbReference type="PROSITE" id="PS51285"/>
    </source>
</evidence>
<sequence>MSVKPTSKTKTTPTSRTATKTSSQTPKATVPVSTPTYADGAHFNFSEKPKITDFEMKRVLGTGTFGIVRLAVHKPTNQVFVIKTLNKAKACYFRQAVHVSQERDLLLKARYPRIVRLFETMQDTDNLFLVMEFAPGGEIFTHLRKIGRFDAKTTQFYSAQLVCAIAKLHSLGIAYRDLKPENMLLDARGHLKLTDLGFAKEISGPTFTLCGTPEYLAPELILGIGHDHGVDWWALGIFIFECFYGHPPFYGDLDQMYKSIVKYKVTFPEDVAVPTEAKDLIIRLLRKDKTKRLGCLVGKARDVMRHPFFAGINWIQIEQGQCNAPVRPTVKSPLDASNYPEDSIEMDQEEIPPLHKQNHDEPETDPSFFKDF</sequence>
<dbReference type="InterPro" id="IPR000719">
    <property type="entry name" value="Prot_kinase_dom"/>
</dbReference>
<keyword evidence="1 7" id="KW-0723">Serine/threonine-protein kinase</keyword>
<dbReference type="Proteomes" id="UP001281761">
    <property type="component" value="Unassembled WGS sequence"/>
</dbReference>
<feature type="domain" description="AGC-kinase C-terminal" evidence="10">
    <location>
        <begin position="310"/>
        <end position="372"/>
    </location>
</feature>
<dbReference type="InterPro" id="IPR017441">
    <property type="entry name" value="Protein_kinase_ATP_BS"/>
</dbReference>
<dbReference type="PROSITE" id="PS00108">
    <property type="entry name" value="PROTEIN_KINASE_ST"/>
    <property type="match status" value="1"/>
</dbReference>
<evidence type="ECO:0000313" key="11">
    <source>
        <dbReference type="EMBL" id="KAK2953530.1"/>
    </source>
</evidence>
<dbReference type="EC" id="2.7.11.11" evidence="11"/>
<name>A0ABQ9XSH9_9EUKA</name>
<dbReference type="Pfam" id="PF00069">
    <property type="entry name" value="Pkinase"/>
    <property type="match status" value="1"/>
</dbReference>